<dbReference type="Proteomes" id="UP001154282">
    <property type="component" value="Unassembled WGS sequence"/>
</dbReference>
<organism evidence="5 6">
    <name type="scientific">Linum tenue</name>
    <dbReference type="NCBI Taxonomy" id="586396"/>
    <lineage>
        <taxon>Eukaryota</taxon>
        <taxon>Viridiplantae</taxon>
        <taxon>Streptophyta</taxon>
        <taxon>Embryophyta</taxon>
        <taxon>Tracheophyta</taxon>
        <taxon>Spermatophyta</taxon>
        <taxon>Magnoliopsida</taxon>
        <taxon>eudicotyledons</taxon>
        <taxon>Gunneridae</taxon>
        <taxon>Pentapetalae</taxon>
        <taxon>rosids</taxon>
        <taxon>fabids</taxon>
        <taxon>Malpighiales</taxon>
        <taxon>Linaceae</taxon>
        <taxon>Linum</taxon>
    </lineage>
</organism>
<keyword evidence="1" id="KW-0677">Repeat</keyword>
<dbReference type="GO" id="GO:0006952">
    <property type="term" value="P:defense response"/>
    <property type="evidence" value="ECO:0007669"/>
    <property type="project" value="UniProtKB-KW"/>
</dbReference>
<comment type="caution">
    <text evidence="5">The sequence shown here is derived from an EMBL/GenBank/DDBJ whole genome shotgun (WGS) entry which is preliminary data.</text>
</comment>
<keyword evidence="3" id="KW-0611">Plant defense</keyword>
<dbReference type="Gene3D" id="1.20.5.4130">
    <property type="match status" value="1"/>
</dbReference>
<evidence type="ECO:0000259" key="4">
    <source>
        <dbReference type="Pfam" id="PF18052"/>
    </source>
</evidence>
<dbReference type="AlphaFoldDB" id="A0AAV0PR67"/>
<evidence type="ECO:0000256" key="2">
    <source>
        <dbReference type="ARBA" id="ARBA00022741"/>
    </source>
</evidence>
<keyword evidence="6" id="KW-1185">Reference proteome</keyword>
<sequence>MGCGVSSRSGVDRKVTRASGFRGKGTLQLDIRISEDGLLDVGNDEAVSVTCSGLTVLVFEAVALRSFLWNAERVPVLEWLKANYPISRSCIPFLCFACEYFSPLPNMAFVVAEAILKKLGPLAVEQVGLLWGLGREVLKLKSTVTSIQAVLLDAEEQSGLNNQVQVWLQELKQVLYDADDLLDDFNTEALLRQQQMDGSGNANLNDKAVAK</sequence>
<gene>
    <name evidence="5" type="ORF">LITE_LOCUS39474</name>
</gene>
<proteinExistence type="predicted"/>
<evidence type="ECO:0000313" key="5">
    <source>
        <dbReference type="EMBL" id="CAI0472997.1"/>
    </source>
</evidence>
<reference evidence="5" key="1">
    <citation type="submission" date="2022-08" db="EMBL/GenBank/DDBJ databases">
        <authorList>
            <person name="Gutierrez-Valencia J."/>
        </authorList>
    </citation>
    <scope>NUCLEOTIDE SEQUENCE</scope>
</reference>
<evidence type="ECO:0000313" key="6">
    <source>
        <dbReference type="Proteomes" id="UP001154282"/>
    </source>
</evidence>
<protein>
    <recommendedName>
        <fullName evidence="4">Disease resistance N-terminal domain-containing protein</fullName>
    </recommendedName>
</protein>
<accession>A0AAV0PR67</accession>
<feature type="domain" description="Disease resistance N-terminal" evidence="4">
    <location>
        <begin position="113"/>
        <end position="195"/>
    </location>
</feature>
<dbReference type="GO" id="GO:0000166">
    <property type="term" value="F:nucleotide binding"/>
    <property type="evidence" value="ECO:0007669"/>
    <property type="project" value="UniProtKB-KW"/>
</dbReference>
<evidence type="ECO:0000256" key="1">
    <source>
        <dbReference type="ARBA" id="ARBA00022737"/>
    </source>
</evidence>
<dbReference type="Pfam" id="PF18052">
    <property type="entry name" value="Rx_N"/>
    <property type="match status" value="1"/>
</dbReference>
<dbReference type="InterPro" id="IPR041118">
    <property type="entry name" value="Rx_N"/>
</dbReference>
<name>A0AAV0PR67_9ROSI</name>
<keyword evidence="2" id="KW-0547">Nucleotide-binding</keyword>
<evidence type="ECO:0000256" key="3">
    <source>
        <dbReference type="ARBA" id="ARBA00022821"/>
    </source>
</evidence>
<dbReference type="EMBL" id="CAMGYJ010000009">
    <property type="protein sequence ID" value="CAI0472997.1"/>
    <property type="molecule type" value="Genomic_DNA"/>
</dbReference>